<comment type="caution">
    <text evidence="2">The sequence shown here is derived from an EMBL/GenBank/DDBJ whole genome shotgun (WGS) entry which is preliminary data.</text>
</comment>
<feature type="chain" id="PRO_5042922944" description="Secreted protein" evidence="1">
    <location>
        <begin position="22"/>
        <end position="73"/>
    </location>
</feature>
<dbReference type="EMBL" id="MU864354">
    <property type="protein sequence ID" value="KAK4192563.1"/>
    <property type="molecule type" value="Genomic_DNA"/>
</dbReference>
<protein>
    <recommendedName>
        <fullName evidence="4">Secreted protein</fullName>
    </recommendedName>
</protein>
<evidence type="ECO:0000313" key="3">
    <source>
        <dbReference type="Proteomes" id="UP001302126"/>
    </source>
</evidence>
<reference evidence="2" key="1">
    <citation type="journal article" date="2023" name="Mol. Phylogenet. Evol.">
        <title>Genome-scale phylogeny and comparative genomics of the fungal order Sordariales.</title>
        <authorList>
            <person name="Hensen N."/>
            <person name="Bonometti L."/>
            <person name="Westerberg I."/>
            <person name="Brannstrom I.O."/>
            <person name="Guillou S."/>
            <person name="Cros-Aarteil S."/>
            <person name="Calhoun S."/>
            <person name="Haridas S."/>
            <person name="Kuo A."/>
            <person name="Mondo S."/>
            <person name="Pangilinan J."/>
            <person name="Riley R."/>
            <person name="LaButti K."/>
            <person name="Andreopoulos B."/>
            <person name="Lipzen A."/>
            <person name="Chen C."/>
            <person name="Yan M."/>
            <person name="Daum C."/>
            <person name="Ng V."/>
            <person name="Clum A."/>
            <person name="Steindorff A."/>
            <person name="Ohm R.A."/>
            <person name="Martin F."/>
            <person name="Silar P."/>
            <person name="Natvig D.O."/>
            <person name="Lalanne C."/>
            <person name="Gautier V."/>
            <person name="Ament-Velasquez S.L."/>
            <person name="Kruys A."/>
            <person name="Hutchinson M.I."/>
            <person name="Powell A.J."/>
            <person name="Barry K."/>
            <person name="Miller A.N."/>
            <person name="Grigoriev I.V."/>
            <person name="Debuchy R."/>
            <person name="Gladieux P."/>
            <person name="Hiltunen Thoren M."/>
            <person name="Johannesson H."/>
        </authorList>
    </citation>
    <scope>NUCLEOTIDE SEQUENCE</scope>
    <source>
        <strain evidence="2">PSN309</strain>
    </source>
</reference>
<evidence type="ECO:0000313" key="2">
    <source>
        <dbReference type="EMBL" id="KAK4192563.1"/>
    </source>
</evidence>
<gene>
    <name evidence="2" type="ORF">QBC35DRAFT_484224</name>
</gene>
<evidence type="ECO:0008006" key="4">
    <source>
        <dbReference type="Google" id="ProtNLM"/>
    </source>
</evidence>
<dbReference type="AlphaFoldDB" id="A0AAN7AMI3"/>
<reference evidence="2" key="2">
    <citation type="submission" date="2023-05" db="EMBL/GenBank/DDBJ databases">
        <authorList>
            <consortium name="Lawrence Berkeley National Laboratory"/>
            <person name="Steindorff A."/>
            <person name="Hensen N."/>
            <person name="Bonometti L."/>
            <person name="Westerberg I."/>
            <person name="Brannstrom I.O."/>
            <person name="Guillou S."/>
            <person name="Cros-Aarteil S."/>
            <person name="Calhoun S."/>
            <person name="Haridas S."/>
            <person name="Kuo A."/>
            <person name="Mondo S."/>
            <person name="Pangilinan J."/>
            <person name="Riley R."/>
            <person name="Labutti K."/>
            <person name="Andreopoulos B."/>
            <person name="Lipzen A."/>
            <person name="Chen C."/>
            <person name="Yanf M."/>
            <person name="Daum C."/>
            <person name="Ng V."/>
            <person name="Clum A."/>
            <person name="Ohm R."/>
            <person name="Martin F."/>
            <person name="Silar P."/>
            <person name="Natvig D."/>
            <person name="Lalanne C."/>
            <person name="Gautier V."/>
            <person name="Ament-Velasquez S.L."/>
            <person name="Kruys A."/>
            <person name="Hutchinson M.I."/>
            <person name="Powell A.J."/>
            <person name="Barry K."/>
            <person name="Miller A.N."/>
            <person name="Grigoriev I.V."/>
            <person name="Debuchy R."/>
            <person name="Gladieux P."/>
            <person name="Thoren M.H."/>
            <person name="Johannesson H."/>
        </authorList>
    </citation>
    <scope>NUCLEOTIDE SEQUENCE</scope>
    <source>
        <strain evidence="2">PSN309</strain>
    </source>
</reference>
<keyword evidence="1" id="KW-0732">Signal</keyword>
<feature type="signal peptide" evidence="1">
    <location>
        <begin position="1"/>
        <end position="21"/>
    </location>
</feature>
<name>A0AAN7AMI3_9PEZI</name>
<dbReference type="Proteomes" id="UP001302126">
    <property type="component" value="Unassembled WGS sequence"/>
</dbReference>
<proteinExistence type="predicted"/>
<accession>A0AAN7AMI3</accession>
<sequence>MRCVPAQACLVLSVLVLICFASLMVKHTTVRRTSDLCLWSRFERSWPCHQCYKSSVGQYYSITSQPRCRQMRG</sequence>
<evidence type="ECO:0000256" key="1">
    <source>
        <dbReference type="SAM" id="SignalP"/>
    </source>
</evidence>
<organism evidence="2 3">
    <name type="scientific">Podospora australis</name>
    <dbReference type="NCBI Taxonomy" id="1536484"/>
    <lineage>
        <taxon>Eukaryota</taxon>
        <taxon>Fungi</taxon>
        <taxon>Dikarya</taxon>
        <taxon>Ascomycota</taxon>
        <taxon>Pezizomycotina</taxon>
        <taxon>Sordariomycetes</taxon>
        <taxon>Sordariomycetidae</taxon>
        <taxon>Sordariales</taxon>
        <taxon>Podosporaceae</taxon>
        <taxon>Podospora</taxon>
    </lineage>
</organism>
<keyword evidence="3" id="KW-1185">Reference proteome</keyword>